<dbReference type="STRING" id="1817863.A2Y62_10140"/>
<dbReference type="Proteomes" id="UP000178943">
    <property type="component" value="Unassembled WGS sequence"/>
</dbReference>
<comment type="caution">
    <text evidence="4">The sequence shown here is derived from an EMBL/GenBank/DDBJ whole genome shotgun (WGS) entry which is preliminary data.</text>
</comment>
<dbReference type="EMBL" id="MFGW01000232">
    <property type="protein sequence ID" value="OGF58832.1"/>
    <property type="molecule type" value="Genomic_DNA"/>
</dbReference>
<evidence type="ECO:0000256" key="3">
    <source>
        <dbReference type="PROSITE-ProRule" id="PRU00339"/>
    </source>
</evidence>
<feature type="repeat" description="TPR" evidence="3">
    <location>
        <begin position="189"/>
        <end position="222"/>
    </location>
</feature>
<dbReference type="Gene3D" id="1.25.40.10">
    <property type="entry name" value="Tetratricopeptide repeat domain"/>
    <property type="match status" value="1"/>
</dbReference>
<evidence type="ECO:0000256" key="2">
    <source>
        <dbReference type="ARBA" id="ARBA00022803"/>
    </source>
</evidence>
<keyword evidence="2 3" id="KW-0802">TPR repeat</keyword>
<dbReference type="AlphaFoldDB" id="A0A1F5V5Y6"/>
<name>A0A1F5V5Y6_9BACT</name>
<dbReference type="InterPro" id="IPR050498">
    <property type="entry name" value="Ycf3"/>
</dbReference>
<feature type="repeat" description="TPR" evidence="3">
    <location>
        <begin position="155"/>
        <end position="188"/>
    </location>
</feature>
<dbReference type="PANTHER" id="PTHR44858:SF1">
    <property type="entry name" value="UDP-N-ACETYLGLUCOSAMINE--PEPTIDE N-ACETYLGLUCOSAMINYLTRANSFERASE SPINDLY-RELATED"/>
    <property type="match status" value="1"/>
</dbReference>
<sequence length="258" mass="30082">MEIEAFEIKHKLEDDNSSYCFYTEGLSIREMPELELRNIPPEFMIRAKNIIMSVAEHMLSQSYDKEKHVLEIRDMMHKHSFPLSLVELPLGSSLFGGACIRIVDYYEEEEQVPQSIDKVILQTLLLDGINLLNNESYKEALELFEKCNKLAPKFSTAYKFKGEVDLYLNDTTGAIEDFTKAIEMGDDDSTIYYNRAIAYGMANDYENSIKDINRYIELCPDEPIGYEQRIVIYDKFGKQEEAKNDRKFLQVLKQKLQY</sequence>
<dbReference type="PANTHER" id="PTHR44858">
    <property type="entry name" value="TETRATRICOPEPTIDE REPEAT PROTEIN 6"/>
    <property type="match status" value="1"/>
</dbReference>
<protein>
    <submittedName>
        <fullName evidence="4">Uncharacterized protein</fullName>
    </submittedName>
</protein>
<dbReference type="InterPro" id="IPR011990">
    <property type="entry name" value="TPR-like_helical_dom_sf"/>
</dbReference>
<dbReference type="PROSITE" id="PS50005">
    <property type="entry name" value="TPR"/>
    <property type="match status" value="2"/>
</dbReference>
<keyword evidence="1" id="KW-0677">Repeat</keyword>
<evidence type="ECO:0000313" key="5">
    <source>
        <dbReference type="Proteomes" id="UP000178943"/>
    </source>
</evidence>
<gene>
    <name evidence="4" type="ORF">A2Y62_10140</name>
</gene>
<dbReference type="Pfam" id="PF13181">
    <property type="entry name" value="TPR_8"/>
    <property type="match status" value="1"/>
</dbReference>
<dbReference type="SUPFAM" id="SSF48452">
    <property type="entry name" value="TPR-like"/>
    <property type="match status" value="1"/>
</dbReference>
<evidence type="ECO:0000313" key="4">
    <source>
        <dbReference type="EMBL" id="OGF58832.1"/>
    </source>
</evidence>
<organism evidence="4 5">
    <name type="scientific">Candidatus Fischerbacteria bacterium RBG_13_37_8</name>
    <dbReference type="NCBI Taxonomy" id="1817863"/>
    <lineage>
        <taxon>Bacteria</taxon>
        <taxon>Candidatus Fischeribacteriota</taxon>
    </lineage>
</organism>
<dbReference type="InterPro" id="IPR019734">
    <property type="entry name" value="TPR_rpt"/>
</dbReference>
<proteinExistence type="predicted"/>
<accession>A0A1F5V5Y6</accession>
<evidence type="ECO:0000256" key="1">
    <source>
        <dbReference type="ARBA" id="ARBA00022737"/>
    </source>
</evidence>
<dbReference type="SMART" id="SM00028">
    <property type="entry name" value="TPR"/>
    <property type="match status" value="3"/>
</dbReference>
<reference evidence="4 5" key="1">
    <citation type="journal article" date="2016" name="Nat. Commun.">
        <title>Thousands of microbial genomes shed light on interconnected biogeochemical processes in an aquifer system.</title>
        <authorList>
            <person name="Anantharaman K."/>
            <person name="Brown C.T."/>
            <person name="Hug L.A."/>
            <person name="Sharon I."/>
            <person name="Castelle C.J."/>
            <person name="Probst A.J."/>
            <person name="Thomas B.C."/>
            <person name="Singh A."/>
            <person name="Wilkins M.J."/>
            <person name="Karaoz U."/>
            <person name="Brodie E.L."/>
            <person name="Williams K.H."/>
            <person name="Hubbard S.S."/>
            <person name="Banfield J.F."/>
        </authorList>
    </citation>
    <scope>NUCLEOTIDE SEQUENCE [LARGE SCALE GENOMIC DNA]</scope>
</reference>